<dbReference type="EMBL" id="JABDTM020028252">
    <property type="protein sequence ID" value="KAH0809246.1"/>
    <property type="molecule type" value="Genomic_DNA"/>
</dbReference>
<comment type="caution">
    <text evidence="2">The sequence shown here is derived from an EMBL/GenBank/DDBJ whole genome shotgun (WGS) entry which is preliminary data.</text>
</comment>
<reference evidence="2" key="1">
    <citation type="journal article" date="2020" name="J Insects Food Feed">
        <title>The yellow mealworm (Tenebrio molitor) genome: a resource for the emerging insects as food and feed industry.</title>
        <authorList>
            <person name="Eriksson T."/>
            <person name="Andere A."/>
            <person name="Kelstrup H."/>
            <person name="Emery V."/>
            <person name="Picard C."/>
        </authorList>
    </citation>
    <scope>NUCLEOTIDE SEQUENCE</scope>
    <source>
        <strain evidence="2">Stoneville</strain>
        <tissue evidence="2">Whole head</tissue>
    </source>
</reference>
<keyword evidence="3" id="KW-1185">Reference proteome</keyword>
<dbReference type="Proteomes" id="UP000719412">
    <property type="component" value="Unassembled WGS sequence"/>
</dbReference>
<name>A0A8J6H7E3_TENMO</name>
<evidence type="ECO:0000313" key="3">
    <source>
        <dbReference type="Proteomes" id="UP000719412"/>
    </source>
</evidence>
<accession>A0A8J6H7E3</accession>
<feature type="region of interest" description="Disordered" evidence="1">
    <location>
        <begin position="58"/>
        <end position="78"/>
    </location>
</feature>
<protein>
    <submittedName>
        <fullName evidence="2">Uncharacterized protein</fullName>
    </submittedName>
</protein>
<dbReference type="AlphaFoldDB" id="A0A8J6H7E3"/>
<organism evidence="2 3">
    <name type="scientific">Tenebrio molitor</name>
    <name type="common">Yellow mealworm beetle</name>
    <dbReference type="NCBI Taxonomy" id="7067"/>
    <lineage>
        <taxon>Eukaryota</taxon>
        <taxon>Metazoa</taxon>
        <taxon>Ecdysozoa</taxon>
        <taxon>Arthropoda</taxon>
        <taxon>Hexapoda</taxon>
        <taxon>Insecta</taxon>
        <taxon>Pterygota</taxon>
        <taxon>Neoptera</taxon>
        <taxon>Endopterygota</taxon>
        <taxon>Coleoptera</taxon>
        <taxon>Polyphaga</taxon>
        <taxon>Cucujiformia</taxon>
        <taxon>Tenebrionidae</taxon>
        <taxon>Tenebrio</taxon>
    </lineage>
</organism>
<sequence>MLVRHDLLVLTAEPSLQPRRVRFTLPTTDGGASIGGASVGGVVKPTAGDGWLRTRAPFSKRSDARRSESVSHYPPDADSRRAVDLTILSSTGTSVPVTASPGTRSRVHPTGRYVRGTLSPTANASPHAAASPGGQALLRAARDGDDHVLRDLLRRVALVGIAESDLNAVDSSGRVSFQRAKGYVRNAVTKMKVARFLSGRWGFC</sequence>
<proteinExistence type="predicted"/>
<feature type="compositionally biased region" description="Basic and acidic residues" evidence="1">
    <location>
        <begin position="60"/>
        <end position="78"/>
    </location>
</feature>
<evidence type="ECO:0000256" key="1">
    <source>
        <dbReference type="SAM" id="MobiDB-lite"/>
    </source>
</evidence>
<reference evidence="2" key="2">
    <citation type="submission" date="2021-08" db="EMBL/GenBank/DDBJ databases">
        <authorList>
            <person name="Eriksson T."/>
        </authorList>
    </citation>
    <scope>NUCLEOTIDE SEQUENCE</scope>
    <source>
        <strain evidence="2">Stoneville</strain>
        <tissue evidence="2">Whole head</tissue>
    </source>
</reference>
<evidence type="ECO:0000313" key="2">
    <source>
        <dbReference type="EMBL" id="KAH0809246.1"/>
    </source>
</evidence>
<gene>
    <name evidence="2" type="ORF">GEV33_013545</name>
</gene>